<evidence type="ECO:0000313" key="3">
    <source>
        <dbReference type="Proteomes" id="UP000070501"/>
    </source>
</evidence>
<feature type="region of interest" description="Disordered" evidence="1">
    <location>
        <begin position="80"/>
        <end position="181"/>
    </location>
</feature>
<keyword evidence="3" id="KW-1185">Reference proteome</keyword>
<feature type="non-terminal residue" evidence="2">
    <location>
        <position position="181"/>
    </location>
</feature>
<dbReference type="InParanoid" id="A0A136JC99"/>
<accession>A0A136JC99</accession>
<protein>
    <submittedName>
        <fullName evidence="2">Uncharacterized protein</fullName>
    </submittedName>
</protein>
<name>A0A136JC99_9PEZI</name>
<proteinExistence type="predicted"/>
<gene>
    <name evidence="2" type="ORF">Micbo1qcDRAFT_160069</name>
</gene>
<feature type="compositionally biased region" description="Polar residues" evidence="1">
    <location>
        <begin position="148"/>
        <end position="159"/>
    </location>
</feature>
<feature type="compositionally biased region" description="Polar residues" evidence="1">
    <location>
        <begin position="170"/>
        <end position="181"/>
    </location>
</feature>
<feature type="compositionally biased region" description="Basic and acidic residues" evidence="1">
    <location>
        <begin position="99"/>
        <end position="127"/>
    </location>
</feature>
<sequence length="181" mass="19808">MIAASTERFVQGLCHGVVNPESLPGRDPDTILLMCHTWNQMDSAVWAELLTQTDNGHTETLRPVATRPDTIRTDVVRTGANHSDPEHLQTGLQRMQSVRTDDPSSHKPHHLGDRAAMEAVMARRSDRPSTQVPKYKPLPTWADEAVKNGQSRPSRQSSLIAPPPSSAPPQTVSTNSTSPVP</sequence>
<dbReference type="EMBL" id="KQ964247">
    <property type="protein sequence ID" value="KXJ94783.1"/>
    <property type="molecule type" value="Genomic_DNA"/>
</dbReference>
<reference evidence="3" key="1">
    <citation type="submission" date="2016-02" db="EMBL/GenBank/DDBJ databases">
        <title>Draft genome sequence of Microdochium bolleyi, a fungal endophyte of beachgrass.</title>
        <authorList>
            <consortium name="DOE Joint Genome Institute"/>
            <person name="David A.S."/>
            <person name="May G."/>
            <person name="Haridas S."/>
            <person name="Lim J."/>
            <person name="Wang M."/>
            <person name="Labutti K."/>
            <person name="Lipzen A."/>
            <person name="Barry K."/>
            <person name="Grigoriev I.V."/>
        </authorList>
    </citation>
    <scope>NUCLEOTIDE SEQUENCE [LARGE SCALE GENOMIC DNA]</scope>
    <source>
        <strain evidence="3">J235TASD1</strain>
    </source>
</reference>
<evidence type="ECO:0000256" key="1">
    <source>
        <dbReference type="SAM" id="MobiDB-lite"/>
    </source>
</evidence>
<dbReference type="Proteomes" id="UP000070501">
    <property type="component" value="Unassembled WGS sequence"/>
</dbReference>
<organism evidence="2 3">
    <name type="scientific">Microdochium bolleyi</name>
    <dbReference type="NCBI Taxonomy" id="196109"/>
    <lineage>
        <taxon>Eukaryota</taxon>
        <taxon>Fungi</taxon>
        <taxon>Dikarya</taxon>
        <taxon>Ascomycota</taxon>
        <taxon>Pezizomycotina</taxon>
        <taxon>Sordariomycetes</taxon>
        <taxon>Xylariomycetidae</taxon>
        <taxon>Xylariales</taxon>
        <taxon>Microdochiaceae</taxon>
        <taxon>Microdochium</taxon>
    </lineage>
</organism>
<dbReference type="AlphaFoldDB" id="A0A136JC99"/>
<evidence type="ECO:0000313" key="2">
    <source>
        <dbReference type="EMBL" id="KXJ94783.1"/>
    </source>
</evidence>